<sequence length="102" mass="11928">MLNSHMENTEFIKNGKVHLVKLRIPMHHESTNHSIFLEQIDKSHFLDLGETNRQRFIWSAFVPKYTVSRYISFPKYSLGGDARRTFLEIDNKSSSSSKVRLS</sequence>
<dbReference type="EMBL" id="BPLR01016895">
    <property type="protein sequence ID" value="GIY87157.1"/>
    <property type="molecule type" value="Genomic_DNA"/>
</dbReference>
<proteinExistence type="predicted"/>
<evidence type="ECO:0000313" key="2">
    <source>
        <dbReference type="Proteomes" id="UP001054945"/>
    </source>
</evidence>
<dbReference type="Proteomes" id="UP001054945">
    <property type="component" value="Unassembled WGS sequence"/>
</dbReference>
<keyword evidence="2" id="KW-1185">Reference proteome</keyword>
<organism evidence="1 2">
    <name type="scientific">Caerostris extrusa</name>
    <name type="common">Bark spider</name>
    <name type="synonym">Caerostris bankana</name>
    <dbReference type="NCBI Taxonomy" id="172846"/>
    <lineage>
        <taxon>Eukaryota</taxon>
        <taxon>Metazoa</taxon>
        <taxon>Ecdysozoa</taxon>
        <taxon>Arthropoda</taxon>
        <taxon>Chelicerata</taxon>
        <taxon>Arachnida</taxon>
        <taxon>Araneae</taxon>
        <taxon>Araneomorphae</taxon>
        <taxon>Entelegynae</taxon>
        <taxon>Araneoidea</taxon>
        <taxon>Araneidae</taxon>
        <taxon>Caerostris</taxon>
    </lineage>
</organism>
<name>A0AAV4WW80_CAEEX</name>
<protein>
    <submittedName>
        <fullName evidence="1">Uncharacterized protein</fullName>
    </submittedName>
</protein>
<comment type="caution">
    <text evidence="1">The sequence shown here is derived from an EMBL/GenBank/DDBJ whole genome shotgun (WGS) entry which is preliminary data.</text>
</comment>
<accession>A0AAV4WW80</accession>
<evidence type="ECO:0000313" key="1">
    <source>
        <dbReference type="EMBL" id="GIY87157.1"/>
    </source>
</evidence>
<reference evidence="1 2" key="1">
    <citation type="submission" date="2021-06" db="EMBL/GenBank/DDBJ databases">
        <title>Caerostris extrusa draft genome.</title>
        <authorList>
            <person name="Kono N."/>
            <person name="Arakawa K."/>
        </authorList>
    </citation>
    <scope>NUCLEOTIDE SEQUENCE [LARGE SCALE GENOMIC DNA]</scope>
</reference>
<gene>
    <name evidence="1" type="ORF">CEXT_94101</name>
</gene>
<dbReference type="AlphaFoldDB" id="A0AAV4WW80"/>